<gene>
    <name evidence="1" type="ORF">NDU88_000976</name>
</gene>
<proteinExistence type="predicted"/>
<organism evidence="1 2">
    <name type="scientific">Pleurodeles waltl</name>
    <name type="common">Iberian ribbed newt</name>
    <dbReference type="NCBI Taxonomy" id="8319"/>
    <lineage>
        <taxon>Eukaryota</taxon>
        <taxon>Metazoa</taxon>
        <taxon>Chordata</taxon>
        <taxon>Craniata</taxon>
        <taxon>Vertebrata</taxon>
        <taxon>Euteleostomi</taxon>
        <taxon>Amphibia</taxon>
        <taxon>Batrachia</taxon>
        <taxon>Caudata</taxon>
        <taxon>Salamandroidea</taxon>
        <taxon>Salamandridae</taxon>
        <taxon>Pleurodelinae</taxon>
        <taxon>Pleurodeles</taxon>
    </lineage>
</organism>
<evidence type="ECO:0000313" key="1">
    <source>
        <dbReference type="EMBL" id="KAJ1103555.1"/>
    </source>
</evidence>
<reference evidence="1" key="1">
    <citation type="journal article" date="2022" name="bioRxiv">
        <title>Sequencing and chromosome-scale assembly of the giantPleurodeles waltlgenome.</title>
        <authorList>
            <person name="Brown T."/>
            <person name="Elewa A."/>
            <person name="Iarovenko S."/>
            <person name="Subramanian E."/>
            <person name="Araus A.J."/>
            <person name="Petzold A."/>
            <person name="Susuki M."/>
            <person name="Suzuki K.-i.T."/>
            <person name="Hayashi T."/>
            <person name="Toyoda A."/>
            <person name="Oliveira C."/>
            <person name="Osipova E."/>
            <person name="Leigh N.D."/>
            <person name="Simon A."/>
            <person name="Yun M.H."/>
        </authorList>
    </citation>
    <scope>NUCLEOTIDE SEQUENCE</scope>
    <source>
        <strain evidence="1">20211129_DDA</strain>
        <tissue evidence="1">Liver</tissue>
    </source>
</reference>
<name>A0AAV7MLA7_PLEWA</name>
<dbReference type="Proteomes" id="UP001066276">
    <property type="component" value="Chromosome 9"/>
</dbReference>
<accession>A0AAV7MLA7</accession>
<protein>
    <submittedName>
        <fullName evidence="1">Uncharacterized protein</fullName>
    </submittedName>
</protein>
<sequence>MQGSGVTERRSYRRAAWRGLIVVGDGLTTSNTSTNITSSDMDAIAKRYCGAALSWFEPPRFVVSDYQTPLLHTQFELQRNGEGV</sequence>
<keyword evidence="2" id="KW-1185">Reference proteome</keyword>
<dbReference type="EMBL" id="JANPWB010000013">
    <property type="protein sequence ID" value="KAJ1103555.1"/>
    <property type="molecule type" value="Genomic_DNA"/>
</dbReference>
<dbReference type="AlphaFoldDB" id="A0AAV7MLA7"/>
<comment type="caution">
    <text evidence="1">The sequence shown here is derived from an EMBL/GenBank/DDBJ whole genome shotgun (WGS) entry which is preliminary data.</text>
</comment>
<evidence type="ECO:0000313" key="2">
    <source>
        <dbReference type="Proteomes" id="UP001066276"/>
    </source>
</evidence>